<gene>
    <name evidence="9 13" type="primary">greA</name>
    <name evidence="13" type="ORF">D4A81_00705</name>
</gene>
<evidence type="ECO:0000313" key="14">
    <source>
        <dbReference type="Proteomes" id="UP000265562"/>
    </source>
</evidence>
<dbReference type="PIRSF" id="PIRSF006092">
    <property type="entry name" value="GreA_GreB"/>
    <property type="match status" value="1"/>
</dbReference>
<evidence type="ECO:0000256" key="1">
    <source>
        <dbReference type="ARBA" id="ARBA00008213"/>
    </source>
</evidence>
<dbReference type="SUPFAM" id="SSF54534">
    <property type="entry name" value="FKBP-like"/>
    <property type="match status" value="1"/>
</dbReference>
<keyword evidence="3 9" id="KW-0805">Transcription regulation</keyword>
<dbReference type="NCBIfam" id="NF001263">
    <property type="entry name" value="PRK00226.1-4"/>
    <property type="match status" value="1"/>
</dbReference>
<name>A0A385PWQ1_9FIRM</name>
<dbReference type="GO" id="GO:0003746">
    <property type="term" value="F:translation elongation factor activity"/>
    <property type="evidence" value="ECO:0007669"/>
    <property type="project" value="UniProtKB-KW"/>
</dbReference>
<dbReference type="NCBIfam" id="TIGR01462">
    <property type="entry name" value="greA"/>
    <property type="match status" value="1"/>
</dbReference>
<dbReference type="KEGG" id="lua:D4A81_00705"/>
<feature type="domain" description="Transcription elongation factor GreA/GreB C-terminal" evidence="11">
    <location>
        <begin position="80"/>
        <end position="153"/>
    </location>
</feature>
<dbReference type="OrthoDB" id="9808774at2"/>
<keyword evidence="14" id="KW-1185">Reference proteome</keyword>
<evidence type="ECO:0000256" key="6">
    <source>
        <dbReference type="ARBA" id="ARBA00023163"/>
    </source>
</evidence>
<dbReference type="Pfam" id="PF03449">
    <property type="entry name" value="GreA_GreB_N"/>
    <property type="match status" value="1"/>
</dbReference>
<dbReference type="GO" id="GO:0003677">
    <property type="term" value="F:DNA binding"/>
    <property type="evidence" value="ECO:0007669"/>
    <property type="project" value="UniProtKB-UniRule"/>
</dbReference>
<evidence type="ECO:0000256" key="5">
    <source>
        <dbReference type="ARBA" id="ARBA00023125"/>
    </source>
</evidence>
<dbReference type="EMBL" id="CP032364">
    <property type="protein sequence ID" value="AYA98571.1"/>
    <property type="molecule type" value="Genomic_DNA"/>
</dbReference>
<evidence type="ECO:0000259" key="12">
    <source>
        <dbReference type="Pfam" id="PF03449"/>
    </source>
</evidence>
<keyword evidence="13" id="KW-0648">Protein biosynthesis</keyword>
<dbReference type="RefSeq" id="WP_111524442.1">
    <property type="nucleotide sequence ID" value="NZ_CP032364.1"/>
</dbReference>
<dbReference type="InterPro" id="IPR023459">
    <property type="entry name" value="Tscrpt_elong_fac_GreA/B_fam"/>
</dbReference>
<keyword evidence="5 9" id="KW-0238">DNA-binding</keyword>
<dbReference type="HAMAP" id="MF_00105">
    <property type="entry name" value="GreA_GreB"/>
    <property type="match status" value="1"/>
</dbReference>
<dbReference type="Pfam" id="PF01272">
    <property type="entry name" value="GreA_GreB"/>
    <property type="match status" value="1"/>
</dbReference>
<dbReference type="InterPro" id="IPR018151">
    <property type="entry name" value="TF_GreA/GreB_CS"/>
</dbReference>
<dbReference type="FunFam" id="1.10.287.180:FF:000001">
    <property type="entry name" value="Transcription elongation factor GreA"/>
    <property type="match status" value="1"/>
</dbReference>
<dbReference type="Gene3D" id="1.10.287.180">
    <property type="entry name" value="Transcription elongation factor, GreA/GreB, N-terminal domain"/>
    <property type="match status" value="1"/>
</dbReference>
<comment type="function">
    <text evidence="7 9 10">Necessary for efficient RNA polymerase transcription elongation past template-encoded arresting sites. The arresting sites in DNA have the property of trapping a certain fraction of elongating RNA polymerases that pass through, resulting in locked ternary complexes. Cleavage of the nascent transcript by cleavage factors such as GreA or GreB allows the resumption of elongation from the new 3'terminus. GreA releases sequences of 2 to 3 nucleotides.</text>
</comment>
<dbReference type="InterPro" id="IPR006359">
    <property type="entry name" value="Tscrpt_elong_fac_GreA"/>
</dbReference>
<dbReference type="Gene3D" id="3.10.50.30">
    <property type="entry name" value="Transcription elongation factor, GreA/GreB, C-terminal domain"/>
    <property type="match status" value="1"/>
</dbReference>
<comment type="similarity">
    <text evidence="1 9 10">Belongs to the GreA/GreB family.</text>
</comment>
<dbReference type="InterPro" id="IPR028624">
    <property type="entry name" value="Tscrpt_elong_fac_GreA/B"/>
</dbReference>
<dbReference type="PROSITE" id="PS00830">
    <property type="entry name" value="GREAB_2"/>
    <property type="match status" value="1"/>
</dbReference>
<keyword evidence="6 9" id="KW-0804">Transcription</keyword>
<dbReference type="Proteomes" id="UP000265562">
    <property type="component" value="Chromosome"/>
</dbReference>
<reference evidence="13 14" key="1">
    <citation type="submission" date="2018-09" db="EMBL/GenBank/DDBJ databases">
        <title>Genome sequencing of Lachnoanaerobaculum umeaense DSM 23576.</title>
        <authorList>
            <person name="Kook J.-K."/>
            <person name="Park S.-N."/>
            <person name="Lim Y.K."/>
        </authorList>
    </citation>
    <scope>NUCLEOTIDE SEQUENCE [LARGE SCALE GENOMIC DNA]</scope>
    <source>
        <strain evidence="14">DSM 23576 \ CCUG 58757</strain>
    </source>
</reference>
<accession>A0A385PWQ1</accession>
<evidence type="ECO:0000256" key="8">
    <source>
        <dbReference type="ARBA" id="ARBA00030776"/>
    </source>
</evidence>
<dbReference type="PANTHER" id="PTHR30437">
    <property type="entry name" value="TRANSCRIPTION ELONGATION FACTOR GREA"/>
    <property type="match status" value="1"/>
</dbReference>
<dbReference type="InterPro" id="IPR036805">
    <property type="entry name" value="Tscrpt_elong_fac_GreA/B_N_sf"/>
</dbReference>
<keyword evidence="13" id="KW-0251">Elongation factor</keyword>
<keyword evidence="4" id="KW-0175">Coiled coil</keyword>
<dbReference type="AlphaFoldDB" id="A0A385PWQ1"/>
<evidence type="ECO:0000256" key="3">
    <source>
        <dbReference type="ARBA" id="ARBA00023015"/>
    </source>
</evidence>
<sequence length="164" mass="19095">MAETLTKEDIKKIEAEIEERKLVLRPQLIEAVKEARAHGDLSENFEYYAAKREKNKNESRINYLERMLRFCHVYEDKTDDDQVGIDKIVELYFEDDDESEKFKIVTSIRGDSLEGRLSIESPIGKAIVGKKKGDRVRVPVGDRGYYVKIMSIEISNEEDEIRSF</sequence>
<evidence type="ECO:0000256" key="7">
    <source>
        <dbReference type="ARBA" id="ARBA00024916"/>
    </source>
</evidence>
<dbReference type="GO" id="GO:0070063">
    <property type="term" value="F:RNA polymerase binding"/>
    <property type="evidence" value="ECO:0007669"/>
    <property type="project" value="InterPro"/>
</dbReference>
<dbReference type="PANTHER" id="PTHR30437:SF4">
    <property type="entry name" value="TRANSCRIPTION ELONGATION FACTOR GREA"/>
    <property type="match status" value="1"/>
</dbReference>
<dbReference type="InterPro" id="IPR022691">
    <property type="entry name" value="Tscrpt_elong_fac_GreA/B_N"/>
</dbReference>
<dbReference type="GO" id="GO:0032784">
    <property type="term" value="P:regulation of DNA-templated transcription elongation"/>
    <property type="evidence" value="ECO:0007669"/>
    <property type="project" value="UniProtKB-UniRule"/>
</dbReference>
<proteinExistence type="inferred from homology"/>
<dbReference type="GO" id="GO:0006354">
    <property type="term" value="P:DNA-templated transcription elongation"/>
    <property type="evidence" value="ECO:0007669"/>
    <property type="project" value="TreeGrafter"/>
</dbReference>
<organism evidence="13 14">
    <name type="scientific">Lachnoanaerobaculum umeaense</name>
    <dbReference type="NCBI Taxonomy" id="617123"/>
    <lineage>
        <taxon>Bacteria</taxon>
        <taxon>Bacillati</taxon>
        <taxon>Bacillota</taxon>
        <taxon>Clostridia</taxon>
        <taxon>Lachnospirales</taxon>
        <taxon>Lachnospiraceae</taxon>
        <taxon>Lachnoanaerobaculum</taxon>
    </lineage>
</organism>
<evidence type="ECO:0000259" key="11">
    <source>
        <dbReference type="Pfam" id="PF01272"/>
    </source>
</evidence>
<evidence type="ECO:0000256" key="9">
    <source>
        <dbReference type="HAMAP-Rule" id="MF_00105"/>
    </source>
</evidence>
<feature type="domain" description="Transcription elongation factor GreA/GreB N-terminal" evidence="12">
    <location>
        <begin position="5"/>
        <end position="73"/>
    </location>
</feature>
<dbReference type="InterPro" id="IPR001437">
    <property type="entry name" value="Tscrpt_elong_fac_GreA/B_C"/>
</dbReference>
<evidence type="ECO:0000256" key="10">
    <source>
        <dbReference type="RuleBase" id="RU000556"/>
    </source>
</evidence>
<evidence type="ECO:0000256" key="2">
    <source>
        <dbReference type="ARBA" id="ARBA00013729"/>
    </source>
</evidence>
<dbReference type="SUPFAM" id="SSF46557">
    <property type="entry name" value="GreA transcript cleavage protein, N-terminal domain"/>
    <property type="match status" value="1"/>
</dbReference>
<protein>
    <recommendedName>
        <fullName evidence="2 9">Transcription elongation factor GreA</fullName>
    </recommendedName>
    <alternativeName>
        <fullName evidence="8 9">Transcript cleavage factor GreA</fullName>
    </alternativeName>
</protein>
<evidence type="ECO:0000313" key="13">
    <source>
        <dbReference type="EMBL" id="AYA98571.1"/>
    </source>
</evidence>
<dbReference type="InterPro" id="IPR036953">
    <property type="entry name" value="GreA/GreB_C_sf"/>
</dbReference>
<evidence type="ECO:0000256" key="4">
    <source>
        <dbReference type="ARBA" id="ARBA00023054"/>
    </source>
</evidence>